<sequence>MTFIAIDPPTGKTHDADWFHLNRKKIGLCPVCDSEMELRAESSITTAVHFWHGMGATCPSIKKNRKKYEDLPPSAIDKQAGEMLRAEVREHIYTIYQACSSIVDGLKYAEFRDLIIKAGEKGVWDYKGFELNYVPYVLVTFHDIFYAKGSKLRDEKYYIVLEPSIRCLDDLWNKPQTIKQAVWKVSPEKGVIEALPIKPELDPVPGWFKDASRKLPI</sequence>
<evidence type="ECO:0000313" key="1">
    <source>
        <dbReference type="EMBL" id="ABO22797.1"/>
    </source>
</evidence>
<keyword evidence="2" id="KW-1185">Reference proteome</keyword>
<accession>A3QBE9</accession>
<reference evidence="1 2" key="1">
    <citation type="submission" date="2007-03" db="EMBL/GenBank/DDBJ databases">
        <title>Complete sequence of Shewanella loihica PV-4.</title>
        <authorList>
            <consortium name="US DOE Joint Genome Institute"/>
            <person name="Copeland A."/>
            <person name="Lucas S."/>
            <person name="Lapidus A."/>
            <person name="Barry K."/>
            <person name="Detter J.C."/>
            <person name="Glavina del Rio T."/>
            <person name="Hammon N."/>
            <person name="Israni S."/>
            <person name="Dalin E."/>
            <person name="Tice H."/>
            <person name="Pitluck S."/>
            <person name="Chain P."/>
            <person name="Malfatti S."/>
            <person name="Shin M."/>
            <person name="Vergez L."/>
            <person name="Schmutz J."/>
            <person name="Larimer F."/>
            <person name="Land M."/>
            <person name="Hauser L."/>
            <person name="Kyrpides N."/>
            <person name="Mikhailova N."/>
            <person name="Romine M.F."/>
            <person name="Serres G."/>
            <person name="Fredrickson J."/>
            <person name="Tiedje J."/>
            <person name="Richardson P."/>
        </authorList>
    </citation>
    <scope>NUCLEOTIDE SEQUENCE [LARGE SCALE GENOMIC DNA]</scope>
    <source>
        <strain evidence="2">ATCC BAA-1088 / PV-4</strain>
    </source>
</reference>
<dbReference type="EMBL" id="CP000606">
    <property type="protein sequence ID" value="ABO22797.1"/>
    <property type="molecule type" value="Genomic_DNA"/>
</dbReference>
<evidence type="ECO:0000313" key="2">
    <source>
        <dbReference type="Proteomes" id="UP000001558"/>
    </source>
</evidence>
<gene>
    <name evidence="1" type="ordered locus">Shew_0926</name>
</gene>
<proteinExistence type="predicted"/>
<protein>
    <submittedName>
        <fullName evidence="1">Uncharacterized protein</fullName>
    </submittedName>
</protein>
<organism evidence="1 2">
    <name type="scientific">Shewanella loihica (strain ATCC BAA-1088 / PV-4)</name>
    <dbReference type="NCBI Taxonomy" id="323850"/>
    <lineage>
        <taxon>Bacteria</taxon>
        <taxon>Pseudomonadati</taxon>
        <taxon>Pseudomonadota</taxon>
        <taxon>Gammaproteobacteria</taxon>
        <taxon>Alteromonadales</taxon>
        <taxon>Shewanellaceae</taxon>
        <taxon>Shewanella</taxon>
    </lineage>
</organism>
<dbReference type="AlphaFoldDB" id="A3QBE9"/>
<dbReference type="eggNOG" id="ENOG5033V5E">
    <property type="taxonomic scope" value="Bacteria"/>
</dbReference>
<name>A3QBE9_SHELP</name>
<dbReference type="OrthoDB" id="7069043at2"/>
<dbReference type="Proteomes" id="UP000001558">
    <property type="component" value="Chromosome"/>
</dbReference>
<dbReference type="HOGENOM" id="CLU_1232978_0_0_6"/>
<dbReference type="KEGG" id="slo:Shew_0926"/>
<dbReference type="RefSeq" id="WP_011864731.1">
    <property type="nucleotide sequence ID" value="NC_009092.1"/>
</dbReference>